<name>A0A8D8UGV9_9HEMI</name>
<evidence type="ECO:0000313" key="2">
    <source>
        <dbReference type="EMBL" id="CAG6704819.1"/>
    </source>
</evidence>
<sequence>MTWSRTYHSALWNQSMHEAYANIILSFQVRSSPPAGSSSGKGSASDSRRGVAEVRRTIPIRHSVRSMTFIVVLGCAGSSLRENEQKVVSKLTFFWGFFLFRKLTTL</sequence>
<reference evidence="2" key="1">
    <citation type="submission" date="2021-05" db="EMBL/GenBank/DDBJ databases">
        <authorList>
            <person name="Alioto T."/>
            <person name="Alioto T."/>
            <person name="Gomez Garrido J."/>
        </authorList>
    </citation>
    <scope>NUCLEOTIDE SEQUENCE</scope>
</reference>
<accession>A0A8D8UGV9</accession>
<proteinExistence type="predicted"/>
<evidence type="ECO:0000256" key="1">
    <source>
        <dbReference type="SAM" id="MobiDB-lite"/>
    </source>
</evidence>
<dbReference type="AlphaFoldDB" id="A0A8D8UGV9"/>
<dbReference type="EMBL" id="HBUF01342018">
    <property type="protein sequence ID" value="CAG6704819.1"/>
    <property type="molecule type" value="Transcribed_RNA"/>
</dbReference>
<feature type="region of interest" description="Disordered" evidence="1">
    <location>
        <begin position="31"/>
        <end position="52"/>
    </location>
</feature>
<feature type="compositionally biased region" description="Low complexity" evidence="1">
    <location>
        <begin position="31"/>
        <end position="45"/>
    </location>
</feature>
<organism evidence="2">
    <name type="scientific">Cacopsylla melanoneura</name>
    <dbReference type="NCBI Taxonomy" id="428564"/>
    <lineage>
        <taxon>Eukaryota</taxon>
        <taxon>Metazoa</taxon>
        <taxon>Ecdysozoa</taxon>
        <taxon>Arthropoda</taxon>
        <taxon>Hexapoda</taxon>
        <taxon>Insecta</taxon>
        <taxon>Pterygota</taxon>
        <taxon>Neoptera</taxon>
        <taxon>Paraneoptera</taxon>
        <taxon>Hemiptera</taxon>
        <taxon>Sternorrhyncha</taxon>
        <taxon>Psylloidea</taxon>
        <taxon>Psyllidae</taxon>
        <taxon>Psyllinae</taxon>
        <taxon>Cacopsylla</taxon>
    </lineage>
</organism>
<protein>
    <submittedName>
        <fullName evidence="2">Uncharacterized protein</fullName>
    </submittedName>
</protein>